<dbReference type="AlphaFoldDB" id="A0A2U1PQG3"/>
<organism evidence="2 3">
    <name type="scientific">Artemisia annua</name>
    <name type="common">Sweet wormwood</name>
    <dbReference type="NCBI Taxonomy" id="35608"/>
    <lineage>
        <taxon>Eukaryota</taxon>
        <taxon>Viridiplantae</taxon>
        <taxon>Streptophyta</taxon>
        <taxon>Embryophyta</taxon>
        <taxon>Tracheophyta</taxon>
        <taxon>Spermatophyta</taxon>
        <taxon>Magnoliopsida</taxon>
        <taxon>eudicotyledons</taxon>
        <taxon>Gunneridae</taxon>
        <taxon>Pentapetalae</taxon>
        <taxon>asterids</taxon>
        <taxon>campanulids</taxon>
        <taxon>Asterales</taxon>
        <taxon>Asteraceae</taxon>
        <taxon>Asteroideae</taxon>
        <taxon>Anthemideae</taxon>
        <taxon>Artemisiinae</taxon>
        <taxon>Artemisia</taxon>
    </lineage>
</organism>
<dbReference type="EMBL" id="PKPP01000859">
    <property type="protein sequence ID" value="PWA87975.1"/>
    <property type="molecule type" value="Genomic_DNA"/>
</dbReference>
<evidence type="ECO:0000313" key="2">
    <source>
        <dbReference type="EMBL" id="PWA87975.1"/>
    </source>
</evidence>
<evidence type="ECO:0000313" key="3">
    <source>
        <dbReference type="Proteomes" id="UP000245207"/>
    </source>
</evidence>
<accession>A0A2U1PQG3</accession>
<protein>
    <submittedName>
        <fullName evidence="2">Uncharacterized protein</fullName>
    </submittedName>
</protein>
<evidence type="ECO:0000256" key="1">
    <source>
        <dbReference type="SAM" id="MobiDB-lite"/>
    </source>
</evidence>
<gene>
    <name evidence="2" type="ORF">CTI12_AA079260</name>
</gene>
<proteinExistence type="predicted"/>
<feature type="compositionally biased region" description="Polar residues" evidence="1">
    <location>
        <begin position="82"/>
        <end position="103"/>
    </location>
</feature>
<dbReference type="Proteomes" id="UP000245207">
    <property type="component" value="Unassembled WGS sequence"/>
</dbReference>
<feature type="region of interest" description="Disordered" evidence="1">
    <location>
        <begin position="82"/>
        <end position="124"/>
    </location>
</feature>
<sequence length="124" mass="13464">MGPKKQEGWSERIGSYLSSIKGSIKAPSFTTAIGQRFTSQPGPSTHHNQAPTITEQVWSSMTSTVGSLHTAANQAPSLTQCIGRNGVTEQGSGSQSTQNQPPTENDLFAHQFDPNPRYKYKDIK</sequence>
<keyword evidence="3" id="KW-1185">Reference proteome</keyword>
<reference evidence="2 3" key="1">
    <citation type="journal article" date="2018" name="Mol. Plant">
        <title>The genome of Artemisia annua provides insight into the evolution of Asteraceae family and artemisinin biosynthesis.</title>
        <authorList>
            <person name="Shen Q."/>
            <person name="Zhang L."/>
            <person name="Liao Z."/>
            <person name="Wang S."/>
            <person name="Yan T."/>
            <person name="Shi P."/>
            <person name="Liu M."/>
            <person name="Fu X."/>
            <person name="Pan Q."/>
            <person name="Wang Y."/>
            <person name="Lv Z."/>
            <person name="Lu X."/>
            <person name="Zhang F."/>
            <person name="Jiang W."/>
            <person name="Ma Y."/>
            <person name="Chen M."/>
            <person name="Hao X."/>
            <person name="Li L."/>
            <person name="Tang Y."/>
            <person name="Lv G."/>
            <person name="Zhou Y."/>
            <person name="Sun X."/>
            <person name="Brodelius P.E."/>
            <person name="Rose J.K.C."/>
            <person name="Tang K."/>
        </authorList>
    </citation>
    <scope>NUCLEOTIDE SEQUENCE [LARGE SCALE GENOMIC DNA]</scope>
    <source>
        <strain evidence="3">cv. Huhao1</strain>
        <tissue evidence="2">Leaf</tissue>
    </source>
</reference>
<comment type="caution">
    <text evidence="2">The sequence shown here is derived from an EMBL/GenBank/DDBJ whole genome shotgun (WGS) entry which is preliminary data.</text>
</comment>
<name>A0A2U1PQG3_ARTAN</name>